<evidence type="ECO:0000313" key="1">
    <source>
        <dbReference type="EMBL" id="NNU78137.1"/>
    </source>
</evidence>
<organism evidence="1 2">
    <name type="scientific">Clostridium estertheticum</name>
    <dbReference type="NCBI Taxonomy" id="238834"/>
    <lineage>
        <taxon>Bacteria</taxon>
        <taxon>Bacillati</taxon>
        <taxon>Bacillota</taxon>
        <taxon>Clostridia</taxon>
        <taxon>Eubacteriales</taxon>
        <taxon>Clostridiaceae</taxon>
        <taxon>Clostridium</taxon>
    </lineage>
</organism>
<sequence length="84" mass="9499">MENIDDVFEFYNAGAEKSRLERGLGIVELYRTKEILNKFITKANNKIYDIGGGIGVYASWLSEMNNEVHLLELAPSAVEYAIKN</sequence>
<evidence type="ECO:0000313" key="2">
    <source>
        <dbReference type="Proteomes" id="UP000531659"/>
    </source>
</evidence>
<gene>
    <name evidence="1" type="ORF">HLQ16_19680</name>
</gene>
<dbReference type="EMBL" id="JABEYB010000019">
    <property type="protein sequence ID" value="NNU78137.1"/>
    <property type="molecule type" value="Genomic_DNA"/>
</dbReference>
<dbReference type="SUPFAM" id="SSF53335">
    <property type="entry name" value="S-adenosyl-L-methionine-dependent methyltransferases"/>
    <property type="match status" value="1"/>
</dbReference>
<dbReference type="InterPro" id="IPR029063">
    <property type="entry name" value="SAM-dependent_MTases_sf"/>
</dbReference>
<comment type="caution">
    <text evidence="1">The sequence shown here is derived from an EMBL/GenBank/DDBJ whole genome shotgun (WGS) entry which is preliminary data.</text>
</comment>
<accession>A0A7Y3SZK2</accession>
<reference evidence="1 2" key="1">
    <citation type="submission" date="2020-05" db="EMBL/GenBank/DDBJ databases">
        <title>Complete genome of Clostridium estertheticum subspecies estertheticum, isolated from Vacuum packed lamb meat from New Zealand imported to Switzerland.</title>
        <authorList>
            <person name="Wambui J."/>
            <person name="Stevens M.J.A."/>
            <person name="Stephan R."/>
        </authorList>
    </citation>
    <scope>NUCLEOTIDE SEQUENCE [LARGE SCALE GENOMIC DNA]</scope>
    <source>
        <strain evidence="1 2">CEST001</strain>
    </source>
</reference>
<proteinExistence type="predicted"/>
<dbReference type="AlphaFoldDB" id="A0A7Y3SZK2"/>
<protein>
    <recommendedName>
        <fullName evidence="3">Class I SAM-dependent methyltransferase</fullName>
    </recommendedName>
</protein>
<dbReference type="Proteomes" id="UP000531659">
    <property type="component" value="Unassembled WGS sequence"/>
</dbReference>
<dbReference type="Gene3D" id="3.40.50.150">
    <property type="entry name" value="Vaccinia Virus protein VP39"/>
    <property type="match status" value="1"/>
</dbReference>
<dbReference type="RefSeq" id="WP_171298726.1">
    <property type="nucleotide sequence ID" value="NZ_CP087098.1"/>
</dbReference>
<name>A0A7Y3SZK2_9CLOT</name>
<evidence type="ECO:0008006" key="3">
    <source>
        <dbReference type="Google" id="ProtNLM"/>
    </source>
</evidence>